<feature type="signal peptide" evidence="2">
    <location>
        <begin position="1"/>
        <end position="22"/>
    </location>
</feature>
<sequence length="344" mass="36456">MKEQLNITMLCAVLALSGACLGGCGMQGGFVGEPSDTTASQIPPMAEDAEGDNDSKAEESQTAAPFNLDGVIEQTVLLDDDALTIVAEKLEYRNDMAYLTLSITNNTEGELDVMTSTLGYSANYVNGCMMTAGHLSVQLPAGETTEEEIGYSLWELQLYGMKGIGALGLGVRAVNDEFEEVFKGIIEVATSLYGEDSIDSGTFAGFLDSPAFAQRLGYDVEAASSIDHSLGAAGLDALSAFLLTNQEGEKAVMVELTNNTDDALIVHVSDVSIDGALAYEGPWTVDTVAPGKRFVIDDLLLSSMVEDKADRFDLSKVGNVSMTISITDANRNTILDSAELTVSF</sequence>
<dbReference type="PROSITE" id="PS51257">
    <property type="entry name" value="PROKAR_LIPOPROTEIN"/>
    <property type="match status" value="1"/>
</dbReference>
<evidence type="ECO:0000256" key="1">
    <source>
        <dbReference type="SAM" id="MobiDB-lite"/>
    </source>
</evidence>
<feature type="region of interest" description="Disordered" evidence="1">
    <location>
        <begin position="35"/>
        <end position="62"/>
    </location>
</feature>
<dbReference type="EMBL" id="PPUT01000009">
    <property type="protein sequence ID" value="RDC45459.1"/>
    <property type="molecule type" value="Genomic_DNA"/>
</dbReference>
<evidence type="ECO:0000256" key="2">
    <source>
        <dbReference type="SAM" id="SignalP"/>
    </source>
</evidence>
<evidence type="ECO:0000313" key="4">
    <source>
        <dbReference type="Proteomes" id="UP000253805"/>
    </source>
</evidence>
<dbReference type="AlphaFoldDB" id="A0A369P2V0"/>
<gene>
    <name evidence="3" type="ORF">C1850_04925</name>
</gene>
<feature type="chain" id="PRO_5038949635" evidence="2">
    <location>
        <begin position="23"/>
        <end position="344"/>
    </location>
</feature>
<accession>A0A369P2V0</accession>
<comment type="caution">
    <text evidence="3">The sequence shown here is derived from an EMBL/GenBank/DDBJ whole genome shotgun (WGS) entry which is preliminary data.</text>
</comment>
<name>A0A369P2V0_9ACTN</name>
<evidence type="ECO:0000313" key="3">
    <source>
        <dbReference type="EMBL" id="RDC45459.1"/>
    </source>
</evidence>
<keyword evidence="2" id="KW-0732">Signal</keyword>
<proteinExistence type="predicted"/>
<dbReference type="Proteomes" id="UP000253805">
    <property type="component" value="Unassembled WGS sequence"/>
</dbReference>
<organism evidence="3 4">
    <name type="scientific">Adlercreutzia equolifaciens subsp. celatus</name>
    <dbReference type="NCBI Taxonomy" id="394340"/>
    <lineage>
        <taxon>Bacteria</taxon>
        <taxon>Bacillati</taxon>
        <taxon>Actinomycetota</taxon>
        <taxon>Coriobacteriia</taxon>
        <taxon>Eggerthellales</taxon>
        <taxon>Eggerthellaceae</taxon>
        <taxon>Adlercreutzia</taxon>
    </lineage>
</organism>
<protein>
    <submittedName>
        <fullName evidence="3">Uncharacterized protein</fullName>
    </submittedName>
</protein>
<reference evidence="3 4" key="1">
    <citation type="journal article" date="2018" name="Elife">
        <title>Discovery and characterization of a prevalent human gut bacterial enzyme sufficient for the inactivation of a family of plant toxins.</title>
        <authorList>
            <person name="Koppel N."/>
            <person name="Bisanz J.E."/>
            <person name="Pandelia M.E."/>
            <person name="Turnbaugh P.J."/>
            <person name="Balskus E.P."/>
        </authorList>
    </citation>
    <scope>NUCLEOTIDE SEQUENCE [LARGE SCALE GENOMIC DNA]</scope>
    <source>
        <strain evidence="3 4">OB21 GAM 11</strain>
    </source>
</reference>
<dbReference type="RefSeq" id="WP_114548818.1">
    <property type="nucleotide sequence ID" value="NZ_DBFWAD010000036.1"/>
</dbReference>